<evidence type="ECO:0000259" key="2">
    <source>
        <dbReference type="PROSITE" id="PS50093"/>
    </source>
</evidence>
<feature type="chain" id="PRO_5015666678" evidence="1">
    <location>
        <begin position="22"/>
        <end position="373"/>
    </location>
</feature>
<reference evidence="3 4" key="1">
    <citation type="submission" date="2018-04" db="EMBL/GenBank/DDBJ databases">
        <title>Genomic Encyclopedia of Archaeal and Bacterial Type Strains, Phase II (KMG-II): from individual species to whole genera.</title>
        <authorList>
            <person name="Goeker M."/>
        </authorList>
    </citation>
    <scope>NUCLEOTIDE SEQUENCE [LARGE SCALE GENOMIC DNA]</scope>
    <source>
        <strain evidence="3 4">DSM 26809</strain>
    </source>
</reference>
<dbReference type="InterPro" id="IPR022409">
    <property type="entry name" value="PKD/Chitinase_dom"/>
</dbReference>
<dbReference type="Pfam" id="PF18911">
    <property type="entry name" value="PKD_4"/>
    <property type="match status" value="1"/>
</dbReference>
<dbReference type="EMBL" id="QAOQ01000006">
    <property type="protein sequence ID" value="PTQ94823.1"/>
    <property type="molecule type" value="Genomic_DNA"/>
</dbReference>
<gene>
    <name evidence="3" type="ORF">C8P68_10633</name>
</gene>
<dbReference type="InterPro" id="IPR013783">
    <property type="entry name" value="Ig-like_fold"/>
</dbReference>
<dbReference type="SMART" id="SM00089">
    <property type="entry name" value="PKD"/>
    <property type="match status" value="1"/>
</dbReference>
<protein>
    <submittedName>
        <fullName evidence="3">PKD domain-containing protein</fullName>
    </submittedName>
</protein>
<feature type="domain" description="PKD" evidence="2">
    <location>
        <begin position="311"/>
        <end position="373"/>
    </location>
</feature>
<dbReference type="RefSeq" id="WP_107829502.1">
    <property type="nucleotide sequence ID" value="NZ_CP160205.1"/>
</dbReference>
<evidence type="ECO:0000313" key="4">
    <source>
        <dbReference type="Proteomes" id="UP000244168"/>
    </source>
</evidence>
<accession>A0A2T5J6Q0</accession>
<feature type="signal peptide" evidence="1">
    <location>
        <begin position="1"/>
        <end position="21"/>
    </location>
</feature>
<keyword evidence="4" id="KW-1185">Reference proteome</keyword>
<evidence type="ECO:0000313" key="3">
    <source>
        <dbReference type="EMBL" id="PTQ94823.1"/>
    </source>
</evidence>
<dbReference type="Gene3D" id="2.60.40.10">
    <property type="entry name" value="Immunoglobulins"/>
    <property type="match status" value="1"/>
</dbReference>
<name>A0A2T5J6Q0_9SPHI</name>
<dbReference type="InterPro" id="IPR035986">
    <property type="entry name" value="PKD_dom_sf"/>
</dbReference>
<dbReference type="PROSITE" id="PS50093">
    <property type="entry name" value="PKD"/>
    <property type="match status" value="1"/>
</dbReference>
<dbReference type="Proteomes" id="UP000244168">
    <property type="component" value="Unassembled WGS sequence"/>
</dbReference>
<dbReference type="SUPFAM" id="SSF49299">
    <property type="entry name" value="PKD domain"/>
    <property type="match status" value="1"/>
</dbReference>
<sequence>MKLKLIAAFAFVTSLIPYVYAQQQQQPYAINQGYQDPKHRSFKIFQFPPDQIPRIDGNTDDWKMVPDSFAVGMDQLTDDNKFHDKPDLKDMDVKVKVGWVKGENKLYFLYEAYDNYWDFSLPDLHNDIFEVVVDADRSGGTFIDELHPNKDVSKWDAYFSYHGVHAQNYHIFTPAVNKDWCMVWGSQPWIKKLPYANAAYKYNFKPGESGKLVLEFFITPFDYAGSEGPVRAVESNLYENKIISLCWAVLDYDDVNDKSKQSFWNLSSQHKMYGNADFMLPFKLMPLDDRFKKPIEAAWSFKVVDMNRRVVAFIDESQGKVNTWHWDFGDGTTSTEQYPYHQYKDAGKYVVILDIEGPAGKSRLSKVWDVAVK</sequence>
<evidence type="ECO:0000256" key="1">
    <source>
        <dbReference type="SAM" id="SignalP"/>
    </source>
</evidence>
<keyword evidence="1" id="KW-0732">Signal</keyword>
<proteinExistence type="predicted"/>
<organism evidence="3 4">
    <name type="scientific">Mucilaginibacter yixingensis</name>
    <dbReference type="NCBI Taxonomy" id="1295612"/>
    <lineage>
        <taxon>Bacteria</taxon>
        <taxon>Pseudomonadati</taxon>
        <taxon>Bacteroidota</taxon>
        <taxon>Sphingobacteriia</taxon>
        <taxon>Sphingobacteriales</taxon>
        <taxon>Sphingobacteriaceae</taxon>
        <taxon>Mucilaginibacter</taxon>
    </lineage>
</organism>
<dbReference type="AlphaFoldDB" id="A0A2T5J6Q0"/>
<dbReference type="InterPro" id="IPR000601">
    <property type="entry name" value="PKD_dom"/>
</dbReference>
<dbReference type="OrthoDB" id="7443339at2"/>
<dbReference type="CDD" id="cd00146">
    <property type="entry name" value="PKD"/>
    <property type="match status" value="1"/>
</dbReference>
<comment type="caution">
    <text evidence="3">The sequence shown here is derived from an EMBL/GenBank/DDBJ whole genome shotgun (WGS) entry which is preliminary data.</text>
</comment>